<feature type="domain" description="BPL/LPL catalytic" evidence="4">
    <location>
        <begin position="44"/>
        <end position="227"/>
    </location>
</feature>
<dbReference type="InterPro" id="IPR050664">
    <property type="entry name" value="Octanoyltrans_LipM/LipL"/>
</dbReference>
<dbReference type="EC" id="2.3.1.204" evidence="3"/>
<keyword evidence="2 3" id="KW-0012">Acyltransferase</keyword>
<dbReference type="PANTHER" id="PTHR43679">
    <property type="entry name" value="OCTANOYLTRANSFERASE LIPM-RELATED"/>
    <property type="match status" value="1"/>
</dbReference>
<dbReference type="InterPro" id="IPR024897">
    <property type="entry name" value="LipL"/>
</dbReference>
<dbReference type="RefSeq" id="WP_251607556.1">
    <property type="nucleotide sequence ID" value="NZ_JAMQJY010000001.1"/>
</dbReference>
<dbReference type="EMBL" id="JAMQJY010000001">
    <property type="protein sequence ID" value="MCM2676010.1"/>
    <property type="molecule type" value="Genomic_DNA"/>
</dbReference>
<gene>
    <name evidence="3" type="primary">lipL</name>
    <name evidence="5" type="ORF">NDM98_11235</name>
</gene>
<dbReference type="CDD" id="cd16443">
    <property type="entry name" value="LplA"/>
    <property type="match status" value="1"/>
</dbReference>
<dbReference type="PANTHER" id="PTHR43679:SF2">
    <property type="entry name" value="OCTANOYL-[GCVH]:PROTEIN N-OCTANOYLTRANSFERASE"/>
    <property type="match status" value="1"/>
</dbReference>
<keyword evidence="1 3" id="KW-0808">Transferase</keyword>
<dbReference type="Pfam" id="PF21948">
    <property type="entry name" value="LplA-B_cat"/>
    <property type="match status" value="1"/>
</dbReference>
<comment type="catalytic activity">
    <reaction evidence="3">
        <text>N(6)-octanoyl-L-lysyl-[glycine-cleavage complex H protein] + L-lysyl-[lipoyl-carrier protein] = N(6)-octanoyl-L-lysyl-[lipoyl-carrier protein] + L-lysyl-[glycine-cleavage complex H protein]</text>
        <dbReference type="Rhea" id="RHEA:20213"/>
        <dbReference type="Rhea" id="RHEA-COMP:10500"/>
        <dbReference type="Rhea" id="RHEA-COMP:10501"/>
        <dbReference type="Rhea" id="RHEA-COMP:10503"/>
        <dbReference type="Rhea" id="RHEA-COMP:10504"/>
        <dbReference type="ChEBI" id="CHEBI:29969"/>
        <dbReference type="ChEBI" id="CHEBI:78809"/>
        <dbReference type="EC" id="2.3.1.204"/>
    </reaction>
</comment>
<dbReference type="Gene3D" id="3.30.930.10">
    <property type="entry name" value="Bira Bifunctional Protein, Domain 2"/>
    <property type="match status" value="1"/>
</dbReference>
<evidence type="ECO:0000256" key="3">
    <source>
        <dbReference type="HAMAP-Rule" id="MF_02119"/>
    </source>
</evidence>
<dbReference type="PROSITE" id="PS51733">
    <property type="entry name" value="BPL_LPL_CATALYTIC"/>
    <property type="match status" value="1"/>
</dbReference>
<organism evidence="5 6">
    <name type="scientific">Alkalicoccobacillus plakortidis</name>
    <dbReference type="NCBI Taxonomy" id="444060"/>
    <lineage>
        <taxon>Bacteria</taxon>
        <taxon>Bacillati</taxon>
        <taxon>Bacillota</taxon>
        <taxon>Bacilli</taxon>
        <taxon>Bacillales</taxon>
        <taxon>Bacillaceae</taxon>
        <taxon>Alkalicoccobacillus</taxon>
    </lineage>
</organism>
<evidence type="ECO:0000313" key="6">
    <source>
        <dbReference type="Proteomes" id="UP001203665"/>
    </source>
</evidence>
<evidence type="ECO:0000256" key="2">
    <source>
        <dbReference type="ARBA" id="ARBA00023315"/>
    </source>
</evidence>
<sequence>MNFEKKNQKFAKTWRYFNHSNRGTEYAALQSFAFDDMLCQSVGESETAALRAWVHHQTVVLGTQDSRLPFIQEGLDFLVPDYRAIVRNSGGLAVMLDEGVLNLSLIFKEMKGWSINAGYDLMVELIRTMFPSHKDQIEAREIVGSYCPGSYDLSINGRKFAGISQRRTRGGVAVQIYLCVTGSGSERAEVIRRFYEVALRDGEARYEVPIIRPETMASLEELLGEQLTVDGVLQLATNAMKQLGAELSPSEASEEEQNQFEQQLIRVTQRHDRCLAPN</sequence>
<feature type="active site" description="Acyl-thioester intermediate" evidence="3">
    <location>
        <position position="147"/>
    </location>
</feature>
<accession>A0ABT0XJD1</accession>
<evidence type="ECO:0000313" key="5">
    <source>
        <dbReference type="EMBL" id="MCM2676010.1"/>
    </source>
</evidence>
<dbReference type="Proteomes" id="UP001203665">
    <property type="component" value="Unassembled WGS sequence"/>
</dbReference>
<dbReference type="InterPro" id="IPR045864">
    <property type="entry name" value="aa-tRNA-synth_II/BPL/LPL"/>
</dbReference>
<comment type="similarity">
    <text evidence="3">Belongs to the octanoyltransferase LipL family.</text>
</comment>
<comment type="caution">
    <text evidence="5">The sequence shown here is derived from an EMBL/GenBank/DDBJ whole genome shotgun (WGS) entry which is preliminary data.</text>
</comment>
<comment type="pathway">
    <text evidence="3">Protein modification; protein lipoylation via endogenous pathway; protein N(6)-(lipoyl)lysine from octanoyl-[acyl-carrier-protein].</text>
</comment>
<name>A0ABT0XJD1_9BACI</name>
<dbReference type="SUPFAM" id="SSF55681">
    <property type="entry name" value="Class II aaRS and biotin synthetases"/>
    <property type="match status" value="1"/>
</dbReference>
<keyword evidence="6" id="KW-1185">Reference proteome</keyword>
<protein>
    <recommendedName>
        <fullName evidence="3">Octanoyl-[GcvH]:protein N-octanoyltransferase</fullName>
        <ecNumber evidence="3">2.3.1.204</ecNumber>
    </recommendedName>
    <alternativeName>
        <fullName evidence="3">Octanoyl-[GcvH]:E2 amidotransferase</fullName>
    </alternativeName>
</protein>
<comment type="function">
    <text evidence="3">Catalyzes the amidotransfer (transamidation) of the octanoyl moiety from octanoyl-GcvH to the lipoyl domain of the E2 subunit of lipoate-dependent enzymes.</text>
</comment>
<dbReference type="GO" id="GO:0016874">
    <property type="term" value="F:ligase activity"/>
    <property type="evidence" value="ECO:0007669"/>
    <property type="project" value="UniProtKB-KW"/>
</dbReference>
<comment type="miscellaneous">
    <text evidence="3">The reaction proceeds via a thioester-linked acyl-enzyme intermediate.</text>
</comment>
<keyword evidence="5" id="KW-0436">Ligase</keyword>
<evidence type="ECO:0000259" key="4">
    <source>
        <dbReference type="PROSITE" id="PS51733"/>
    </source>
</evidence>
<proteinExistence type="inferred from homology"/>
<reference evidence="5" key="1">
    <citation type="submission" date="2022-06" db="EMBL/GenBank/DDBJ databases">
        <title>Alkalicoccobacillus porphyridii sp. nov., isolated from a marine red alga, Porphyridium purpureum and reclassification of Shouchella plakortidis and Shouchella gibsonii as Alkalicoccobacillus plakortidis comb. nov. and Alkalicoccobacillus gibsonii comb. nov.</title>
        <authorList>
            <person name="Kim K.H."/>
            <person name="Lee J.K."/>
            <person name="Han D.M."/>
            <person name="Baek J.H."/>
            <person name="Jeon C.O."/>
        </authorList>
    </citation>
    <scope>NUCLEOTIDE SEQUENCE</scope>
    <source>
        <strain evidence="5">DSM 19153</strain>
    </source>
</reference>
<evidence type="ECO:0000256" key="1">
    <source>
        <dbReference type="ARBA" id="ARBA00022679"/>
    </source>
</evidence>
<dbReference type="HAMAP" id="MF_02119">
    <property type="entry name" value="LipL"/>
    <property type="match status" value="1"/>
</dbReference>
<dbReference type="InterPro" id="IPR004143">
    <property type="entry name" value="BPL_LPL_catalytic"/>
</dbReference>
<feature type="site" description="Lowers pKa of active site Cys" evidence="3">
    <location>
        <position position="159"/>
    </location>
</feature>